<keyword evidence="6" id="KW-0472">Membrane</keyword>
<feature type="transmembrane region" description="Helical" evidence="6">
    <location>
        <begin position="164"/>
        <end position="187"/>
    </location>
</feature>
<comment type="caution">
    <text evidence="8">The sequence shown here is derived from an EMBL/GenBank/DDBJ whole genome shotgun (WGS) entry which is preliminary data.</text>
</comment>
<dbReference type="Pfam" id="PF00082">
    <property type="entry name" value="Peptidase_S8"/>
    <property type="match status" value="1"/>
</dbReference>
<feature type="transmembrane region" description="Helical" evidence="6">
    <location>
        <begin position="106"/>
        <end position="125"/>
    </location>
</feature>
<dbReference type="PRINTS" id="PR00723">
    <property type="entry name" value="SUBTILISIN"/>
</dbReference>
<feature type="transmembrane region" description="Helical" evidence="6">
    <location>
        <begin position="220"/>
        <end position="239"/>
    </location>
</feature>
<name>A0ABV9VPK7_9ACTN</name>
<comment type="similarity">
    <text evidence="1 5">Belongs to the peptidase S8 family.</text>
</comment>
<feature type="transmembrane region" description="Helical" evidence="6">
    <location>
        <begin position="47"/>
        <end position="68"/>
    </location>
</feature>
<keyword evidence="6" id="KW-1133">Transmembrane helix</keyword>
<evidence type="ECO:0000256" key="2">
    <source>
        <dbReference type="ARBA" id="ARBA00022670"/>
    </source>
</evidence>
<evidence type="ECO:0000256" key="5">
    <source>
        <dbReference type="PROSITE-ProRule" id="PRU01240"/>
    </source>
</evidence>
<dbReference type="PANTHER" id="PTHR43806">
    <property type="entry name" value="PEPTIDASE S8"/>
    <property type="match status" value="1"/>
</dbReference>
<dbReference type="Gene3D" id="3.40.50.200">
    <property type="entry name" value="Peptidase S8/S53 domain"/>
    <property type="match status" value="1"/>
</dbReference>
<feature type="transmembrane region" description="Helical" evidence="6">
    <location>
        <begin position="80"/>
        <end position="100"/>
    </location>
</feature>
<feature type="transmembrane region" description="Helical" evidence="6">
    <location>
        <begin position="276"/>
        <end position="299"/>
    </location>
</feature>
<feature type="transmembrane region" description="Helical" evidence="6">
    <location>
        <begin position="311"/>
        <end position="330"/>
    </location>
</feature>
<keyword evidence="6" id="KW-0812">Transmembrane</keyword>
<evidence type="ECO:0000256" key="6">
    <source>
        <dbReference type="SAM" id="Phobius"/>
    </source>
</evidence>
<feature type="transmembrane region" description="Helical" evidence="6">
    <location>
        <begin position="194"/>
        <end position="214"/>
    </location>
</feature>
<dbReference type="InterPro" id="IPR050131">
    <property type="entry name" value="Peptidase_S8_subtilisin-like"/>
</dbReference>
<proteinExistence type="inferred from homology"/>
<gene>
    <name evidence="8" type="ORF">ACFPIJ_05175</name>
</gene>
<evidence type="ECO:0000256" key="4">
    <source>
        <dbReference type="ARBA" id="ARBA00022825"/>
    </source>
</evidence>
<keyword evidence="4 5" id="KW-0720">Serine protease</keyword>
<feature type="transmembrane region" description="Helical" evidence="6">
    <location>
        <begin position="246"/>
        <end position="264"/>
    </location>
</feature>
<reference evidence="9" key="1">
    <citation type="journal article" date="2019" name="Int. J. Syst. Evol. Microbiol.">
        <title>The Global Catalogue of Microorganisms (GCM) 10K type strain sequencing project: providing services to taxonomists for standard genome sequencing and annotation.</title>
        <authorList>
            <consortium name="The Broad Institute Genomics Platform"/>
            <consortium name="The Broad Institute Genome Sequencing Center for Infectious Disease"/>
            <person name="Wu L."/>
            <person name="Ma J."/>
        </authorList>
    </citation>
    <scope>NUCLEOTIDE SEQUENCE [LARGE SCALE GENOMIC DNA]</scope>
    <source>
        <strain evidence="9">CGMCC 4.7152</strain>
    </source>
</reference>
<feature type="domain" description="Peptidase S8/S53" evidence="7">
    <location>
        <begin position="468"/>
        <end position="725"/>
    </location>
</feature>
<feature type="active site" description="Charge relay system" evidence="5">
    <location>
        <position position="477"/>
    </location>
</feature>
<evidence type="ECO:0000259" key="7">
    <source>
        <dbReference type="Pfam" id="PF00082"/>
    </source>
</evidence>
<feature type="active site" description="Charge relay system" evidence="5">
    <location>
        <position position="514"/>
    </location>
</feature>
<protein>
    <submittedName>
        <fullName evidence="8">S8 family serine peptidase</fullName>
    </submittedName>
</protein>
<dbReference type="PROSITE" id="PS00138">
    <property type="entry name" value="SUBTILASE_SER"/>
    <property type="match status" value="1"/>
</dbReference>
<evidence type="ECO:0000256" key="1">
    <source>
        <dbReference type="ARBA" id="ARBA00011073"/>
    </source>
</evidence>
<dbReference type="Proteomes" id="UP001595912">
    <property type="component" value="Unassembled WGS sequence"/>
</dbReference>
<organism evidence="8 9">
    <name type="scientific">Dactylosporangium cerinum</name>
    <dbReference type="NCBI Taxonomy" id="1434730"/>
    <lineage>
        <taxon>Bacteria</taxon>
        <taxon>Bacillati</taxon>
        <taxon>Actinomycetota</taxon>
        <taxon>Actinomycetes</taxon>
        <taxon>Micromonosporales</taxon>
        <taxon>Micromonosporaceae</taxon>
        <taxon>Dactylosporangium</taxon>
    </lineage>
</organism>
<sequence length="763" mass="78097">MARSRGLALALTIVLGLWAVAVTVAVHGGGWLVGQGLVALGSGLPRWFWPVAGWLVAVLVAGPALLLARLSPLPFARTAGLQWAITALLGGLLGTLRLIPDTYHEVYLAALAVTAAIAASVWRAVRGRAERSDGWLLWLSLAIGLVALLPWLWVGAFGGLVETLVAPFAALAVAWLAARPVSALAALGGPLRNTWAGTAVGGLTAGVGLVTFVAGVGEPAVQLLALVAVPPLAFAVAALARRGRPAVPALLAPALFGPLALVDPDETTLLLGFHDVAFWALIGALAGLVLALLAATAVVPATGRDPWRPRFAALTAAVVAAGGAIVYTALGQPGLHGEHLFVIMKEQADLSGLRDEPDRTTRIRLTYERLVGTAERSQASLRGALRAKDLKFTPFYLVNGIEVNAGPLARQWLEGRADVDRVLLNPVLRPLPVTPGPEEEGTLPAPTAPPWNLTLIKADQVWSQFTTGRGIVVGSSDSGVDGTHPALQATFRGADDSWLDPLDHTSVPVDPNGHGTHTLATAVGAGVGVAPGALWVACANLPRNLGSMANYVSCLQFMLAPYPAGTDPMHAGRPDRAPQVLTNSWGCPAVEGCDTRSLQQAVDVFAAAGIFFVAAAGNTGPDCATVTDPPANYPATFTIGAVTRTSKVASFSSRGPAPGNVPKPDLMAPGSAIVSALPGGGYGALSGTSMATPHVAGVVALMWAANPALIGHIEQTRQLLLRTTQPVDASGSPCGPTDTAGAGLVDALAAVTAATAVATKPAS</sequence>
<dbReference type="InterPro" id="IPR023828">
    <property type="entry name" value="Peptidase_S8_Ser-AS"/>
</dbReference>
<dbReference type="RefSeq" id="WP_380113449.1">
    <property type="nucleotide sequence ID" value="NZ_JBHSIU010000009.1"/>
</dbReference>
<evidence type="ECO:0000313" key="9">
    <source>
        <dbReference type="Proteomes" id="UP001595912"/>
    </source>
</evidence>
<evidence type="ECO:0000256" key="3">
    <source>
        <dbReference type="ARBA" id="ARBA00022801"/>
    </source>
</evidence>
<dbReference type="SUPFAM" id="SSF52743">
    <property type="entry name" value="Subtilisin-like"/>
    <property type="match status" value="1"/>
</dbReference>
<dbReference type="InterPro" id="IPR015500">
    <property type="entry name" value="Peptidase_S8_subtilisin-rel"/>
</dbReference>
<keyword evidence="3 5" id="KW-0378">Hydrolase</keyword>
<dbReference type="PROSITE" id="PS51892">
    <property type="entry name" value="SUBTILASE"/>
    <property type="match status" value="1"/>
</dbReference>
<accession>A0ABV9VPK7</accession>
<feature type="transmembrane region" description="Helical" evidence="6">
    <location>
        <begin position="137"/>
        <end position="158"/>
    </location>
</feature>
<dbReference type="EMBL" id="JBHSIU010000009">
    <property type="protein sequence ID" value="MFC4997213.1"/>
    <property type="molecule type" value="Genomic_DNA"/>
</dbReference>
<evidence type="ECO:0000313" key="8">
    <source>
        <dbReference type="EMBL" id="MFC4997213.1"/>
    </source>
</evidence>
<dbReference type="PANTHER" id="PTHR43806:SF11">
    <property type="entry name" value="CEREVISIN-RELATED"/>
    <property type="match status" value="1"/>
</dbReference>
<dbReference type="InterPro" id="IPR000209">
    <property type="entry name" value="Peptidase_S8/S53_dom"/>
</dbReference>
<keyword evidence="2 5" id="KW-0645">Protease</keyword>
<dbReference type="InterPro" id="IPR036852">
    <property type="entry name" value="Peptidase_S8/S53_dom_sf"/>
</dbReference>
<keyword evidence="9" id="KW-1185">Reference proteome</keyword>
<feature type="active site" description="Charge relay system" evidence="5">
    <location>
        <position position="689"/>
    </location>
</feature>